<evidence type="ECO:0000256" key="11">
    <source>
        <dbReference type="SAM" id="Phobius"/>
    </source>
</evidence>
<dbReference type="Gene3D" id="3.90.70.10">
    <property type="entry name" value="Cysteine proteinases"/>
    <property type="match status" value="1"/>
</dbReference>
<dbReference type="RefSeq" id="WP_193996617.1">
    <property type="nucleotide sequence ID" value="NZ_JADEXP010000530.1"/>
</dbReference>
<dbReference type="GO" id="GO:0006508">
    <property type="term" value="P:proteolysis"/>
    <property type="evidence" value="ECO:0007669"/>
    <property type="project" value="InterPro"/>
</dbReference>
<dbReference type="Gene3D" id="1.20.1560.10">
    <property type="entry name" value="ABC transporter type 1, transmembrane domain"/>
    <property type="match status" value="1"/>
</dbReference>
<organism evidence="14 15">
    <name type="scientific">Leptolyngbya cf. ectocarpi LEGE 11479</name>
    <dbReference type="NCBI Taxonomy" id="1828722"/>
    <lineage>
        <taxon>Bacteria</taxon>
        <taxon>Bacillati</taxon>
        <taxon>Cyanobacteriota</taxon>
        <taxon>Cyanophyceae</taxon>
        <taxon>Leptolyngbyales</taxon>
        <taxon>Leptolyngbyaceae</taxon>
        <taxon>Leptolyngbya group</taxon>
        <taxon>Leptolyngbya</taxon>
    </lineage>
</organism>
<dbReference type="EMBL" id="JADEXP010000530">
    <property type="protein sequence ID" value="MBE9070778.1"/>
    <property type="molecule type" value="Genomic_DNA"/>
</dbReference>
<dbReference type="FunFam" id="3.40.50.300:FF:000299">
    <property type="entry name" value="ABC transporter ATP-binding protein/permease"/>
    <property type="match status" value="1"/>
</dbReference>
<dbReference type="InterPro" id="IPR017871">
    <property type="entry name" value="ABC_transporter-like_CS"/>
</dbReference>
<dbReference type="InterPro" id="IPR036640">
    <property type="entry name" value="ABC1_TM_sf"/>
</dbReference>
<evidence type="ECO:0000256" key="6">
    <source>
        <dbReference type="ARBA" id="ARBA00022801"/>
    </source>
</evidence>
<comment type="subcellular location">
    <subcellularLocation>
        <location evidence="1">Cell membrane</location>
        <topology evidence="1">Multi-pass membrane protein</topology>
    </subcellularLocation>
</comment>
<dbReference type="SUPFAM" id="SSF90123">
    <property type="entry name" value="ABC transporter transmembrane region"/>
    <property type="match status" value="1"/>
</dbReference>
<name>A0A929FDN9_LEPEC</name>
<keyword evidence="9 11" id="KW-1133">Transmembrane helix</keyword>
<reference evidence="14" key="1">
    <citation type="submission" date="2020-10" db="EMBL/GenBank/DDBJ databases">
        <authorList>
            <person name="Castelo-Branco R."/>
            <person name="Eusebio N."/>
            <person name="Adriana R."/>
            <person name="Vieira A."/>
            <person name="Brugerolle De Fraissinette N."/>
            <person name="Rezende De Castro R."/>
            <person name="Schneider M.P."/>
            <person name="Vasconcelos V."/>
            <person name="Leao P.N."/>
        </authorList>
    </citation>
    <scope>NUCLEOTIDE SEQUENCE</scope>
    <source>
        <strain evidence="14">LEGE 11479</strain>
    </source>
</reference>
<feature type="transmembrane region" description="Helical" evidence="11">
    <location>
        <begin position="213"/>
        <end position="238"/>
    </location>
</feature>
<keyword evidence="8" id="KW-0067">ATP-binding</keyword>
<evidence type="ECO:0000256" key="5">
    <source>
        <dbReference type="ARBA" id="ARBA00022741"/>
    </source>
</evidence>
<evidence type="ECO:0000313" key="15">
    <source>
        <dbReference type="Proteomes" id="UP000615026"/>
    </source>
</evidence>
<keyword evidence="7" id="KW-0645">Protease</keyword>
<dbReference type="Pfam" id="PF00664">
    <property type="entry name" value="ABC_membrane"/>
    <property type="match status" value="1"/>
</dbReference>
<proteinExistence type="predicted"/>
<dbReference type="InterPro" id="IPR027417">
    <property type="entry name" value="P-loop_NTPase"/>
</dbReference>
<evidence type="ECO:0000256" key="3">
    <source>
        <dbReference type="ARBA" id="ARBA00022475"/>
    </source>
</evidence>
<dbReference type="InterPro" id="IPR011527">
    <property type="entry name" value="ABC1_TM_dom"/>
</dbReference>
<dbReference type="GO" id="GO:0008234">
    <property type="term" value="F:cysteine-type peptidase activity"/>
    <property type="evidence" value="ECO:0007669"/>
    <property type="project" value="UniProtKB-KW"/>
</dbReference>
<dbReference type="InterPro" id="IPR005074">
    <property type="entry name" value="Peptidase_C39"/>
</dbReference>
<dbReference type="PANTHER" id="PTHR43394">
    <property type="entry name" value="ATP-DEPENDENT PERMEASE MDL1, MITOCHONDRIAL"/>
    <property type="match status" value="1"/>
</dbReference>
<evidence type="ECO:0000256" key="1">
    <source>
        <dbReference type="ARBA" id="ARBA00004651"/>
    </source>
</evidence>
<dbReference type="Pfam" id="PF03412">
    <property type="entry name" value="Peptidase_C39"/>
    <property type="match status" value="1"/>
</dbReference>
<feature type="domain" description="ABC transmembrane type-1" evidence="13">
    <location>
        <begin position="110"/>
        <end position="389"/>
    </location>
</feature>
<keyword evidence="4 11" id="KW-0812">Transmembrane</keyword>
<dbReference type="SMART" id="SM00382">
    <property type="entry name" value="AAA"/>
    <property type="match status" value="1"/>
</dbReference>
<feature type="transmembrane region" description="Helical" evidence="11">
    <location>
        <begin position="110"/>
        <end position="131"/>
    </location>
</feature>
<evidence type="ECO:0000256" key="2">
    <source>
        <dbReference type="ARBA" id="ARBA00022448"/>
    </source>
</evidence>
<dbReference type="GO" id="GO:0005886">
    <property type="term" value="C:plasma membrane"/>
    <property type="evidence" value="ECO:0007669"/>
    <property type="project" value="UniProtKB-SubCell"/>
</dbReference>
<keyword evidence="6" id="KW-0378">Hydrolase</keyword>
<evidence type="ECO:0000256" key="7">
    <source>
        <dbReference type="ARBA" id="ARBA00022807"/>
    </source>
</evidence>
<evidence type="ECO:0000259" key="13">
    <source>
        <dbReference type="PROSITE" id="PS50929"/>
    </source>
</evidence>
<keyword evidence="7" id="KW-0788">Thiol protease</keyword>
<dbReference type="Proteomes" id="UP000615026">
    <property type="component" value="Unassembled WGS sequence"/>
</dbReference>
<dbReference type="Gene3D" id="3.40.50.300">
    <property type="entry name" value="P-loop containing nucleotide triphosphate hydrolases"/>
    <property type="match status" value="1"/>
</dbReference>
<dbReference type="PROSITE" id="PS50893">
    <property type="entry name" value="ABC_TRANSPORTER_2"/>
    <property type="match status" value="1"/>
</dbReference>
<dbReference type="GO" id="GO:0016887">
    <property type="term" value="F:ATP hydrolysis activity"/>
    <property type="evidence" value="ECO:0007669"/>
    <property type="project" value="InterPro"/>
</dbReference>
<dbReference type="GO" id="GO:0005524">
    <property type="term" value="F:ATP binding"/>
    <property type="evidence" value="ECO:0007669"/>
    <property type="project" value="UniProtKB-KW"/>
</dbReference>
<dbReference type="InterPro" id="IPR003439">
    <property type="entry name" value="ABC_transporter-like_ATP-bd"/>
</dbReference>
<dbReference type="Pfam" id="PF00005">
    <property type="entry name" value="ABC_tran"/>
    <property type="match status" value="1"/>
</dbReference>
<keyword evidence="10 11" id="KW-0472">Membrane</keyword>
<comment type="caution">
    <text evidence="14">The sequence shown here is derived from an EMBL/GenBank/DDBJ whole genome shotgun (WGS) entry which is preliminary data.</text>
</comment>
<accession>A0A929FDN9</accession>
<dbReference type="InterPro" id="IPR003593">
    <property type="entry name" value="AAA+_ATPase"/>
</dbReference>
<keyword evidence="5" id="KW-0547">Nucleotide-binding</keyword>
<dbReference type="InterPro" id="IPR039421">
    <property type="entry name" value="Type_1_exporter"/>
</dbReference>
<protein>
    <submittedName>
        <fullName evidence="14">Peptidase domain-containing ABC transporter</fullName>
    </submittedName>
</protein>
<evidence type="ECO:0000256" key="4">
    <source>
        <dbReference type="ARBA" id="ARBA00022692"/>
    </source>
</evidence>
<dbReference type="PROSITE" id="PS50929">
    <property type="entry name" value="ABC_TM1F"/>
    <property type="match status" value="1"/>
</dbReference>
<dbReference type="PANTHER" id="PTHR43394:SF1">
    <property type="entry name" value="ATP-BINDING CASSETTE SUB-FAMILY B MEMBER 10, MITOCHONDRIAL"/>
    <property type="match status" value="1"/>
</dbReference>
<keyword evidence="15" id="KW-1185">Reference proteome</keyword>
<evidence type="ECO:0000256" key="8">
    <source>
        <dbReference type="ARBA" id="ARBA00022840"/>
    </source>
</evidence>
<sequence>MPFEFGIADGTIVDRLDELPSPAILHWRGVHWVVFYGRRRNRFVIMDPGVGLRYLTKDELLHGWADRIALLLNPMPDVLAQTAQMVSGSASHMTRWLHQLWFHRRILREVFAINMVLGGVSLAMPFLIQILTDDVLVRQDTRLLNIVALSIGILVSFGALFSWIQSNLIIHFAKRLELSLVMEFARKLLHLPLSYFESHRSGEVISRLQDVQMIYHLVTHIVVGLPGQIFIALVSLLLMTIYSPALTCVALGSSLLMTLVTLTFLPTLQRQTREALVLDSENQGLLVETFRGASTFKSMVAAGALWDELQERLGRVAKVTFRTAQLSTINSGISQLVSGLGNIVLLWSGSHLVMAGQLSIGQLLAFYSMSRNFMGLMTMVISLMDEYARVRAATQRLSEVIDTTPEVSADQAEDSIKLAHNADILCHDVSFFYGGQVPLMEKLSLEIPGGQVTAIIGTSGCGKSTLVKLLAGLYPLQSGNIRIGPYNLQDLSLECLRSNVLLVPQEPNFWSRSIIDNFRLAAQDVSLEAIVDVCQRVGADDFISQFPHSYQTILGEFGANLSGGQRQRLAIARALLQNPPVLILDEAMSGLDHESEKQVLEQLLAYRRDKTTILISHRPSVLHYASWLIELQSGQLVRQGPTKRTDLSKPMLQPMLKTSQSSIDSSDSERDWCNTRETIANVFPLLPETKPQHPRWSNLPKTG</sequence>
<evidence type="ECO:0000313" key="14">
    <source>
        <dbReference type="EMBL" id="MBE9070778.1"/>
    </source>
</evidence>
<feature type="transmembrane region" description="Helical" evidence="11">
    <location>
        <begin position="245"/>
        <end position="265"/>
    </location>
</feature>
<evidence type="ECO:0000259" key="12">
    <source>
        <dbReference type="PROSITE" id="PS50893"/>
    </source>
</evidence>
<dbReference type="CDD" id="cd18570">
    <property type="entry name" value="ABC_6TM_PCAT1_LagD_like"/>
    <property type="match status" value="1"/>
</dbReference>
<dbReference type="SUPFAM" id="SSF52540">
    <property type="entry name" value="P-loop containing nucleoside triphosphate hydrolases"/>
    <property type="match status" value="1"/>
</dbReference>
<keyword evidence="3" id="KW-1003">Cell membrane</keyword>
<feature type="domain" description="ABC transporter" evidence="12">
    <location>
        <begin position="424"/>
        <end position="658"/>
    </location>
</feature>
<keyword evidence="2" id="KW-0813">Transport</keyword>
<dbReference type="GO" id="GO:0015421">
    <property type="term" value="F:ABC-type oligopeptide transporter activity"/>
    <property type="evidence" value="ECO:0007669"/>
    <property type="project" value="TreeGrafter"/>
</dbReference>
<evidence type="ECO:0000256" key="9">
    <source>
        <dbReference type="ARBA" id="ARBA00022989"/>
    </source>
</evidence>
<evidence type="ECO:0000256" key="10">
    <source>
        <dbReference type="ARBA" id="ARBA00023136"/>
    </source>
</evidence>
<dbReference type="PROSITE" id="PS00211">
    <property type="entry name" value="ABC_TRANSPORTER_1"/>
    <property type="match status" value="1"/>
</dbReference>
<feature type="transmembrane region" description="Helical" evidence="11">
    <location>
        <begin position="143"/>
        <end position="164"/>
    </location>
</feature>
<gene>
    <name evidence="14" type="ORF">IQ260_29505</name>
</gene>
<dbReference type="AlphaFoldDB" id="A0A929FDN9"/>